<name>A0A3N4M114_9PEZI</name>
<accession>A0A3N4M114</accession>
<keyword evidence="1" id="KW-0732">Signal</keyword>
<keyword evidence="3" id="KW-1185">Reference proteome</keyword>
<dbReference type="Proteomes" id="UP000267821">
    <property type="component" value="Unassembled WGS sequence"/>
</dbReference>
<sequence>MDPASLTVGVVSLAVQLAKAATDYYKIFDDMSDEAMVCITGKYELASFDIEEYIPACNHGTVIITSRRRDLQQGRRGFEVQQMKPIEAIQLLLKACAMPKFEDLISSAEELGYLPLALDQAGAYIHMAQYSLGQYLEDYRTNANYLLSKGWKGGKQDKSVFATWEISFNTIQQKSPKGSQVTINLRVS</sequence>
<feature type="signal peptide" evidence="1">
    <location>
        <begin position="1"/>
        <end position="20"/>
    </location>
</feature>
<dbReference type="EMBL" id="ML121529">
    <property type="protein sequence ID" value="RPB28760.1"/>
    <property type="molecule type" value="Genomic_DNA"/>
</dbReference>
<organism evidence="2 3">
    <name type="scientific">Terfezia boudieri ATCC MYA-4762</name>
    <dbReference type="NCBI Taxonomy" id="1051890"/>
    <lineage>
        <taxon>Eukaryota</taxon>
        <taxon>Fungi</taxon>
        <taxon>Dikarya</taxon>
        <taxon>Ascomycota</taxon>
        <taxon>Pezizomycotina</taxon>
        <taxon>Pezizomycetes</taxon>
        <taxon>Pezizales</taxon>
        <taxon>Pezizaceae</taxon>
        <taxon>Terfezia</taxon>
    </lineage>
</organism>
<evidence type="ECO:0008006" key="4">
    <source>
        <dbReference type="Google" id="ProtNLM"/>
    </source>
</evidence>
<dbReference type="InParanoid" id="A0A3N4M114"/>
<reference evidence="2 3" key="1">
    <citation type="journal article" date="2018" name="Nat. Ecol. Evol.">
        <title>Pezizomycetes genomes reveal the molecular basis of ectomycorrhizal truffle lifestyle.</title>
        <authorList>
            <person name="Murat C."/>
            <person name="Payen T."/>
            <person name="Noel B."/>
            <person name="Kuo A."/>
            <person name="Morin E."/>
            <person name="Chen J."/>
            <person name="Kohler A."/>
            <person name="Krizsan K."/>
            <person name="Balestrini R."/>
            <person name="Da Silva C."/>
            <person name="Montanini B."/>
            <person name="Hainaut M."/>
            <person name="Levati E."/>
            <person name="Barry K.W."/>
            <person name="Belfiori B."/>
            <person name="Cichocki N."/>
            <person name="Clum A."/>
            <person name="Dockter R.B."/>
            <person name="Fauchery L."/>
            <person name="Guy J."/>
            <person name="Iotti M."/>
            <person name="Le Tacon F."/>
            <person name="Lindquist E.A."/>
            <person name="Lipzen A."/>
            <person name="Malagnac F."/>
            <person name="Mello A."/>
            <person name="Molinier V."/>
            <person name="Miyauchi S."/>
            <person name="Poulain J."/>
            <person name="Riccioni C."/>
            <person name="Rubini A."/>
            <person name="Sitrit Y."/>
            <person name="Splivallo R."/>
            <person name="Traeger S."/>
            <person name="Wang M."/>
            <person name="Zifcakova L."/>
            <person name="Wipf D."/>
            <person name="Zambonelli A."/>
            <person name="Paolocci F."/>
            <person name="Nowrousian M."/>
            <person name="Ottonello S."/>
            <person name="Baldrian P."/>
            <person name="Spatafora J.W."/>
            <person name="Henrissat B."/>
            <person name="Nagy L.G."/>
            <person name="Aury J.M."/>
            <person name="Wincker P."/>
            <person name="Grigoriev I.V."/>
            <person name="Bonfante P."/>
            <person name="Martin F.M."/>
        </authorList>
    </citation>
    <scope>NUCLEOTIDE SEQUENCE [LARGE SCALE GENOMIC DNA]</scope>
    <source>
        <strain evidence="2 3">ATCC MYA-4762</strain>
    </source>
</reference>
<evidence type="ECO:0000313" key="3">
    <source>
        <dbReference type="Proteomes" id="UP000267821"/>
    </source>
</evidence>
<proteinExistence type="predicted"/>
<gene>
    <name evidence="2" type="ORF">L211DRAFT_845760</name>
</gene>
<feature type="chain" id="PRO_5017949208" description="NB-ARC domain-containing protein" evidence="1">
    <location>
        <begin position="21"/>
        <end position="188"/>
    </location>
</feature>
<dbReference type="OrthoDB" id="1658288at2759"/>
<evidence type="ECO:0000313" key="2">
    <source>
        <dbReference type="EMBL" id="RPB28760.1"/>
    </source>
</evidence>
<protein>
    <recommendedName>
        <fullName evidence="4">NB-ARC domain-containing protein</fullName>
    </recommendedName>
</protein>
<dbReference type="PANTHER" id="PTHR35205:SF1">
    <property type="entry name" value="ZU5 DOMAIN-CONTAINING PROTEIN"/>
    <property type="match status" value="1"/>
</dbReference>
<evidence type="ECO:0000256" key="1">
    <source>
        <dbReference type="SAM" id="SignalP"/>
    </source>
</evidence>
<dbReference type="AlphaFoldDB" id="A0A3N4M114"/>
<dbReference type="PANTHER" id="PTHR35205">
    <property type="entry name" value="NB-ARC AND TPR DOMAIN PROTEIN"/>
    <property type="match status" value="1"/>
</dbReference>